<name>A0A6C0BG66_9ZZZZ</name>
<organism evidence="2">
    <name type="scientific">viral metagenome</name>
    <dbReference type="NCBI Taxonomy" id="1070528"/>
    <lineage>
        <taxon>unclassified sequences</taxon>
        <taxon>metagenomes</taxon>
        <taxon>organismal metagenomes</taxon>
    </lineage>
</organism>
<feature type="region of interest" description="Disordered" evidence="1">
    <location>
        <begin position="295"/>
        <end position="314"/>
    </location>
</feature>
<reference evidence="2" key="1">
    <citation type="journal article" date="2020" name="Nature">
        <title>Giant virus diversity and host interactions through global metagenomics.</title>
        <authorList>
            <person name="Schulz F."/>
            <person name="Roux S."/>
            <person name="Paez-Espino D."/>
            <person name="Jungbluth S."/>
            <person name="Walsh D.A."/>
            <person name="Denef V.J."/>
            <person name="McMahon K.D."/>
            <person name="Konstantinidis K.T."/>
            <person name="Eloe-Fadrosh E.A."/>
            <person name="Kyrpides N.C."/>
            <person name="Woyke T."/>
        </authorList>
    </citation>
    <scope>NUCLEOTIDE SEQUENCE</scope>
    <source>
        <strain evidence="2">GVMAG-M-3300013004-44</strain>
    </source>
</reference>
<dbReference type="EMBL" id="MN739154">
    <property type="protein sequence ID" value="QHS91060.1"/>
    <property type="molecule type" value="Genomic_DNA"/>
</dbReference>
<evidence type="ECO:0000256" key="1">
    <source>
        <dbReference type="SAM" id="MobiDB-lite"/>
    </source>
</evidence>
<protein>
    <submittedName>
        <fullName evidence="2">Uncharacterized protein</fullName>
    </submittedName>
</protein>
<dbReference type="AlphaFoldDB" id="A0A6C0BG66"/>
<sequence>MLRYSIFTLLIILIVTIVLSYSYNEEAFTSITTAAAMSGAAGAGAPPAAGAGAGAVGAPAAGAAGAAGAGAAGAGAAGAVGAGAAGAVGAPAGAAGAIPAAISNTKKVDTSPTNTDNQIVRDRINVATEYSNNFLRIFAAMPSLNSVQSVKYRLLSEDGTLLTNDLNVTNDIRYESASIPLSKIKPYFNTTAYIVSKGVNNINDAHASFMIPTKNSTPAVVNPEVTLSDTGYEAMKLNKHSNLLNDIQKIVHNEMLANRSLDVVVKNTGRTRSNVGTASGVGTGVSTASGVGTGVSTASGVGTGARTGTGARAGTRAAELEKEISKLPPALQKKAIAQMRRNIDEDSCEVSDDSCTSDLSENDPDMSQYIRKDQIPCWGCSLDY</sequence>
<proteinExistence type="predicted"/>
<evidence type="ECO:0000313" key="2">
    <source>
        <dbReference type="EMBL" id="QHS91060.1"/>
    </source>
</evidence>
<accession>A0A6C0BG66</accession>